<feature type="binding site" evidence="4">
    <location>
        <position position="342"/>
    </location>
    <ligand>
        <name>Zn(2+)</name>
        <dbReference type="ChEBI" id="CHEBI:29105"/>
    </ligand>
</feature>
<keyword evidence="4" id="KW-0862">Zinc</keyword>
<evidence type="ECO:0000313" key="6">
    <source>
        <dbReference type="EMBL" id="OGZ67368.1"/>
    </source>
</evidence>
<feature type="binding site" evidence="4">
    <location>
        <begin position="91"/>
        <end position="95"/>
    </location>
    <ligand>
        <name>substrate</name>
    </ligand>
</feature>
<gene>
    <name evidence="4" type="primary">tgt</name>
    <name evidence="6" type="ORF">A3C58_03710</name>
</gene>
<feature type="active site" description="Proton acceptor" evidence="4">
    <location>
        <position position="91"/>
    </location>
</feature>
<evidence type="ECO:0000256" key="2">
    <source>
        <dbReference type="ARBA" id="ARBA00022679"/>
    </source>
</evidence>
<feature type="binding site" evidence="4">
    <location>
        <position position="345"/>
    </location>
    <ligand>
        <name>Zn(2+)</name>
        <dbReference type="ChEBI" id="CHEBI:29105"/>
    </ligand>
</feature>
<feature type="domain" description="tRNA-guanine(15) transglycosylase-like" evidence="5">
    <location>
        <begin position="13"/>
        <end position="101"/>
    </location>
</feature>
<feature type="domain" description="tRNA-guanine(15) transglycosylase-like" evidence="5">
    <location>
        <begin position="143"/>
        <end position="391"/>
    </location>
</feature>
<dbReference type="GO" id="GO:0008616">
    <property type="term" value="P:tRNA queuosine(34) biosynthetic process"/>
    <property type="evidence" value="ECO:0007669"/>
    <property type="project" value="UniProtKB-UniRule"/>
</dbReference>
<dbReference type="GO" id="GO:0046872">
    <property type="term" value="F:metal ion binding"/>
    <property type="evidence" value="ECO:0007669"/>
    <property type="project" value="UniProtKB-KW"/>
</dbReference>
<keyword evidence="4" id="KW-0479">Metal-binding</keyword>
<sequence>MNFKILKKSKISNARLGFMETSHGVVETPCFVPVATQATVKTLTSQEVEQTKSQILIANTFHLHLKPGEKVVEKAGGLHTFMNWKKPLMTDSGGFQVFSLGFGKDFGIGKILKKREIISKPDNRRPSILRLTDEIKYGTQPQRIKIMQDGVYFNSPLDGEKLFLGPKESIRIQEQLGADIIFTFDECTSPIANYEYTKKSLEKTHQWAQICLKAKNSKQALYGIVQGGKFKDLRQESAKFIGSLPFDGFGIGGEFGDDKRQMPKMLDWVVRELPERKPRHLLGIGHLEDMEKIIKSGIDTFDCIAPTHYARRGLAFTSEGRLDLKQIKFLKKREPLDKGCVCGVCLIYKKDYICHLLRAHEITALRLLTFHNLYYFNNFVEEIRAKIKKGEI</sequence>
<dbReference type="EC" id="2.4.2.29" evidence="4"/>
<evidence type="ECO:0000313" key="7">
    <source>
        <dbReference type="Proteomes" id="UP000178380"/>
    </source>
</evidence>
<dbReference type="UniPathway" id="UPA00392"/>
<dbReference type="InterPro" id="IPR036511">
    <property type="entry name" value="TGT-like_sf"/>
</dbReference>
<keyword evidence="4" id="KW-0671">Queuosine biosynthesis</keyword>
<comment type="pathway">
    <text evidence="4">tRNA modification; tRNA-queuosine biosynthesis.</text>
</comment>
<keyword evidence="2 4" id="KW-0808">Transferase</keyword>
<feature type="active site" description="Nucleophile" evidence="4">
    <location>
        <position position="302"/>
    </location>
</feature>
<dbReference type="AlphaFoldDB" id="A0A1G2HZW9"/>
<feature type="binding site" evidence="4">
    <location>
        <position position="340"/>
    </location>
    <ligand>
        <name>Zn(2+)</name>
        <dbReference type="ChEBI" id="CHEBI:29105"/>
    </ligand>
</feature>
<evidence type="ECO:0000256" key="4">
    <source>
        <dbReference type="HAMAP-Rule" id="MF_00168"/>
    </source>
</evidence>
<dbReference type="InterPro" id="IPR004803">
    <property type="entry name" value="TGT"/>
</dbReference>
<feature type="region of interest" description="RNA binding" evidence="4">
    <location>
        <begin position="283"/>
        <end position="289"/>
    </location>
</feature>
<evidence type="ECO:0000259" key="5">
    <source>
        <dbReference type="Pfam" id="PF01702"/>
    </source>
</evidence>
<dbReference type="Proteomes" id="UP000178380">
    <property type="component" value="Unassembled WGS sequence"/>
</dbReference>
<dbReference type="GO" id="GO:0008479">
    <property type="term" value="F:tRNA-guanosine(34) queuine transglycosylase activity"/>
    <property type="evidence" value="ECO:0007669"/>
    <property type="project" value="UniProtKB-UniRule"/>
</dbReference>
<keyword evidence="1 4" id="KW-0328">Glycosyltransferase</keyword>
<dbReference type="InterPro" id="IPR002616">
    <property type="entry name" value="tRNA_ribo_trans-like"/>
</dbReference>
<feature type="binding site" evidence="4">
    <location>
        <position position="371"/>
    </location>
    <ligand>
        <name>Zn(2+)</name>
        <dbReference type="ChEBI" id="CHEBI:29105"/>
    </ligand>
</feature>
<comment type="cofactor">
    <cofactor evidence="4">
        <name>Zn(2+)</name>
        <dbReference type="ChEBI" id="CHEBI:29105"/>
    </cofactor>
    <text evidence="4">Binds 1 zinc ion per subunit.</text>
</comment>
<protein>
    <recommendedName>
        <fullName evidence="4">Queuine tRNA-ribosyltransferase</fullName>
        <ecNumber evidence="4">2.4.2.29</ecNumber>
    </recommendedName>
    <alternativeName>
        <fullName evidence="4">Guanine insertion enzyme</fullName>
    </alternativeName>
    <alternativeName>
        <fullName evidence="4">tRNA-guanine transglycosylase</fullName>
    </alternativeName>
</protein>
<dbReference type="NCBIfam" id="TIGR00449">
    <property type="entry name" value="tgt_general"/>
    <property type="match status" value="1"/>
</dbReference>
<keyword evidence="3 4" id="KW-0819">tRNA processing</keyword>
<organism evidence="6 7">
    <name type="scientific">Candidatus Staskawiczbacteria bacterium RIFCSPHIGHO2_02_FULL_34_10</name>
    <dbReference type="NCBI Taxonomy" id="1802205"/>
    <lineage>
        <taxon>Bacteria</taxon>
        <taxon>Candidatus Staskawicziibacteriota</taxon>
    </lineage>
</organism>
<reference evidence="6 7" key="1">
    <citation type="journal article" date="2016" name="Nat. Commun.">
        <title>Thousands of microbial genomes shed light on interconnected biogeochemical processes in an aquifer system.</title>
        <authorList>
            <person name="Anantharaman K."/>
            <person name="Brown C.T."/>
            <person name="Hug L.A."/>
            <person name="Sharon I."/>
            <person name="Castelle C.J."/>
            <person name="Probst A.J."/>
            <person name="Thomas B.C."/>
            <person name="Singh A."/>
            <person name="Wilkins M.J."/>
            <person name="Karaoz U."/>
            <person name="Brodie E.L."/>
            <person name="Williams K.H."/>
            <person name="Hubbard S.S."/>
            <person name="Banfield J.F."/>
        </authorList>
    </citation>
    <scope>NUCLEOTIDE SEQUENCE [LARGE SCALE GENOMIC DNA]</scope>
</reference>
<evidence type="ECO:0000256" key="1">
    <source>
        <dbReference type="ARBA" id="ARBA00022676"/>
    </source>
</evidence>
<dbReference type="InterPro" id="IPR050076">
    <property type="entry name" value="ArchSynthase1/Queuine_TRR"/>
</dbReference>
<name>A0A1G2HZW9_9BACT</name>
<dbReference type="STRING" id="1802205.A3C58_03710"/>
<evidence type="ECO:0000256" key="3">
    <source>
        <dbReference type="ARBA" id="ARBA00022694"/>
    </source>
</evidence>
<dbReference type="GO" id="GO:0005829">
    <property type="term" value="C:cytosol"/>
    <property type="evidence" value="ECO:0007669"/>
    <property type="project" value="TreeGrafter"/>
</dbReference>
<dbReference type="PANTHER" id="PTHR46499:SF1">
    <property type="entry name" value="QUEUINE TRNA-RIBOSYLTRANSFERASE"/>
    <property type="match status" value="1"/>
</dbReference>
<dbReference type="EMBL" id="MHOR01000010">
    <property type="protein sequence ID" value="OGZ67368.1"/>
    <property type="molecule type" value="Genomic_DNA"/>
</dbReference>
<dbReference type="PANTHER" id="PTHR46499">
    <property type="entry name" value="QUEUINE TRNA-RIBOSYLTRANSFERASE"/>
    <property type="match status" value="1"/>
</dbReference>
<comment type="caution">
    <text evidence="6">The sequence shown here is derived from an EMBL/GenBank/DDBJ whole genome shotgun (WGS) entry which is preliminary data.</text>
</comment>
<accession>A0A1G2HZW9</accession>
<feature type="binding site" evidence="4">
    <location>
        <position position="185"/>
    </location>
    <ligand>
        <name>substrate</name>
    </ligand>
</feature>
<dbReference type="SUPFAM" id="SSF51713">
    <property type="entry name" value="tRNA-guanine transglycosylase"/>
    <property type="match status" value="1"/>
</dbReference>
<comment type="catalytic activity">
    <reaction evidence="4">
        <text>7-aminomethyl-7-carbaguanine + guanosine(34) in tRNA = 7-aminomethyl-7-carbaguanosine(34) in tRNA + guanine</text>
        <dbReference type="Rhea" id="RHEA:24104"/>
        <dbReference type="Rhea" id="RHEA-COMP:10341"/>
        <dbReference type="Rhea" id="RHEA-COMP:10342"/>
        <dbReference type="ChEBI" id="CHEBI:16235"/>
        <dbReference type="ChEBI" id="CHEBI:58703"/>
        <dbReference type="ChEBI" id="CHEBI:74269"/>
        <dbReference type="ChEBI" id="CHEBI:82833"/>
        <dbReference type="EC" id="2.4.2.29"/>
    </reaction>
</comment>
<feature type="binding site" evidence="4">
    <location>
        <position position="253"/>
    </location>
    <ligand>
        <name>substrate</name>
    </ligand>
</feature>
<dbReference type="NCBIfam" id="TIGR00430">
    <property type="entry name" value="Q_tRNA_tgt"/>
    <property type="match status" value="1"/>
</dbReference>
<comment type="subunit">
    <text evidence="4">Homodimer. Within each dimer, one monomer is responsible for RNA recognition and catalysis, while the other monomer binds to the replacement base PreQ1.</text>
</comment>
<feature type="binding site" evidence="4">
    <location>
        <position position="226"/>
    </location>
    <ligand>
        <name>substrate</name>
    </ligand>
</feature>
<comment type="caution">
    <text evidence="4">Lacks conserved residue(s) required for the propagation of feature annotation.</text>
</comment>
<proteinExistence type="inferred from homology"/>
<comment type="function">
    <text evidence="4">Catalyzes the base-exchange of a guanine (G) residue with the queuine precursor 7-aminomethyl-7-deazaguanine (PreQ1) at position 34 (anticodon wobble position) in tRNAs with GU(N) anticodons (tRNA-Asp, -Asn, -His and -Tyr). Catalysis occurs through a double-displacement mechanism. The nucleophile active site attacks the C1' of nucleotide 34 to detach the guanine base from the RNA, forming a covalent enzyme-RNA intermediate. The proton acceptor active site deprotonates the incoming PreQ1, allowing a nucleophilic attack on the C1' of the ribose to form the product. After dissociation, two additional enzymatic reactions on the tRNA convert PreQ1 to queuine (Q), resulting in the hypermodified nucleoside queuosine (7-(((4,5-cis-dihydroxy-2-cyclopenten-1-yl)amino)methyl)-7-deazaguanosine).</text>
</comment>
<comment type="similarity">
    <text evidence="4">Belongs to the queuine tRNA-ribosyltransferase family.</text>
</comment>
<dbReference type="Gene3D" id="3.20.20.105">
    <property type="entry name" value="Queuine tRNA-ribosyltransferase-like"/>
    <property type="match status" value="1"/>
</dbReference>
<dbReference type="Pfam" id="PF01702">
    <property type="entry name" value="TGT"/>
    <property type="match status" value="2"/>
</dbReference>
<dbReference type="HAMAP" id="MF_00168">
    <property type="entry name" value="Q_tRNA_Tgt"/>
    <property type="match status" value="1"/>
</dbReference>